<keyword evidence="2" id="KW-1185">Reference proteome</keyword>
<dbReference type="Proteomes" id="UP000266673">
    <property type="component" value="Unassembled WGS sequence"/>
</dbReference>
<proteinExistence type="predicted"/>
<dbReference type="AlphaFoldDB" id="A0A397U7V7"/>
<gene>
    <name evidence="1" type="ORF">C2G38_2217567</name>
</gene>
<organism evidence="1 2">
    <name type="scientific">Gigaspora rosea</name>
    <dbReference type="NCBI Taxonomy" id="44941"/>
    <lineage>
        <taxon>Eukaryota</taxon>
        <taxon>Fungi</taxon>
        <taxon>Fungi incertae sedis</taxon>
        <taxon>Mucoromycota</taxon>
        <taxon>Glomeromycotina</taxon>
        <taxon>Glomeromycetes</taxon>
        <taxon>Diversisporales</taxon>
        <taxon>Gigasporaceae</taxon>
        <taxon>Gigaspora</taxon>
    </lineage>
</organism>
<dbReference type="OrthoDB" id="2437090at2759"/>
<evidence type="ECO:0000313" key="2">
    <source>
        <dbReference type="Proteomes" id="UP000266673"/>
    </source>
</evidence>
<dbReference type="EMBL" id="QKWP01001844">
    <property type="protein sequence ID" value="RIB06264.1"/>
    <property type="molecule type" value="Genomic_DNA"/>
</dbReference>
<dbReference type="STRING" id="44941.A0A397U7V7"/>
<name>A0A397U7V7_9GLOM</name>
<reference evidence="1 2" key="1">
    <citation type="submission" date="2018-06" db="EMBL/GenBank/DDBJ databases">
        <title>Comparative genomics reveals the genomic features of Rhizophagus irregularis, R. cerebriforme, R. diaphanum and Gigaspora rosea, and their symbiotic lifestyle signature.</title>
        <authorList>
            <person name="Morin E."/>
            <person name="San Clemente H."/>
            <person name="Chen E.C.H."/>
            <person name="De La Providencia I."/>
            <person name="Hainaut M."/>
            <person name="Kuo A."/>
            <person name="Kohler A."/>
            <person name="Murat C."/>
            <person name="Tang N."/>
            <person name="Roy S."/>
            <person name="Loubradou J."/>
            <person name="Henrissat B."/>
            <person name="Grigoriev I.V."/>
            <person name="Corradi N."/>
            <person name="Roux C."/>
            <person name="Martin F.M."/>
        </authorList>
    </citation>
    <scope>NUCLEOTIDE SEQUENCE [LARGE SCALE GENOMIC DNA]</scope>
    <source>
        <strain evidence="1 2">DAOM 194757</strain>
    </source>
</reference>
<comment type="caution">
    <text evidence="1">The sequence shown here is derived from an EMBL/GenBank/DDBJ whole genome shotgun (WGS) entry which is preliminary data.</text>
</comment>
<accession>A0A397U7V7</accession>
<evidence type="ECO:0000313" key="1">
    <source>
        <dbReference type="EMBL" id="RIB06264.1"/>
    </source>
</evidence>
<sequence>MENYLVDFEDNDTNNDDHNVDVNELVLEVGRLFNDWNHVQAVVDLFAKQNGFVANKNYLYHDSSSNKKNCKWEVGFYLRKNEIQVRLTKLKNEHNHICNVATIKLALKNLRLPQEILNKIEHYTTNDRLGAGQQYDLLVKKFSQHDIKKKNLYNMIQKFKGVRQCDLDPDYVVIPRLEGPSNELTAKTNRYKMALSLFVGVDNNFKTRVIAQALINDIAISAAVHLPYPQMYHMLCIYHLLENVKKKAKAKLRESIFGIIKKHVDHGTLLKELVNTIEQDLKKEVQYTRITDYYGSNPSVGLVSIYNTIFKELDSVLKAKLAPITDIIKQLYDTPQIRLLELMTDIPSNALKELWEYRVFIHLNNAMFHISLFHTRWFDSSLSDTMNFITISQGVKSTMTIPLHYINQLRPNNVYTSTIREYVNKKVQFGSTIHKKTFLPPSMSSAKAVEQETFLSPSIFSAEVVELAFNFSPKKNELQTALKSFARNRNIKKVEHEGVRDYYDYKSAKRPDGNNNIGYMFVHWIKQQNRRKTFKRKEATLCCYYLRSLNTSRKVAEFTNKMQPAVSPVFY</sequence>
<protein>
    <recommendedName>
        <fullName evidence="3">MULE transposase domain-containing protein</fullName>
    </recommendedName>
</protein>
<evidence type="ECO:0008006" key="3">
    <source>
        <dbReference type="Google" id="ProtNLM"/>
    </source>
</evidence>